<evidence type="ECO:0000256" key="4">
    <source>
        <dbReference type="SAM" id="MobiDB-lite"/>
    </source>
</evidence>
<accession>A0A9P6CTI0</accession>
<comment type="caution">
    <text evidence="6">The sequence shown here is derived from an EMBL/GenBank/DDBJ whole genome shotgun (WGS) entry which is preliminary data.</text>
</comment>
<gene>
    <name evidence="6" type="ORF">BDN70DRAFT_858511</name>
</gene>
<evidence type="ECO:0000313" key="6">
    <source>
        <dbReference type="EMBL" id="KAF9479406.1"/>
    </source>
</evidence>
<dbReference type="SUPFAM" id="SSF56112">
    <property type="entry name" value="Protein kinase-like (PK-like)"/>
    <property type="match status" value="1"/>
</dbReference>
<evidence type="ECO:0000256" key="2">
    <source>
        <dbReference type="ARBA" id="ARBA00022741"/>
    </source>
</evidence>
<reference evidence="6" key="1">
    <citation type="submission" date="2020-11" db="EMBL/GenBank/DDBJ databases">
        <authorList>
            <consortium name="DOE Joint Genome Institute"/>
            <person name="Ahrendt S."/>
            <person name="Riley R."/>
            <person name="Andreopoulos W."/>
            <person name="Labutti K."/>
            <person name="Pangilinan J."/>
            <person name="Ruiz-Duenas F.J."/>
            <person name="Barrasa J.M."/>
            <person name="Sanchez-Garcia M."/>
            <person name="Camarero S."/>
            <person name="Miyauchi S."/>
            <person name="Serrano A."/>
            <person name="Linde D."/>
            <person name="Babiker R."/>
            <person name="Drula E."/>
            <person name="Ayuso-Fernandez I."/>
            <person name="Pacheco R."/>
            <person name="Padilla G."/>
            <person name="Ferreira P."/>
            <person name="Barriuso J."/>
            <person name="Kellner H."/>
            <person name="Castanera R."/>
            <person name="Alfaro M."/>
            <person name="Ramirez L."/>
            <person name="Pisabarro A.G."/>
            <person name="Kuo A."/>
            <person name="Tritt A."/>
            <person name="Lipzen A."/>
            <person name="He G."/>
            <person name="Yan M."/>
            <person name="Ng V."/>
            <person name="Cullen D."/>
            <person name="Martin F."/>
            <person name="Rosso M.-N."/>
            <person name="Henrissat B."/>
            <person name="Hibbett D."/>
            <person name="Martinez A.T."/>
            <person name="Grigoriev I.V."/>
        </authorList>
    </citation>
    <scope>NUCLEOTIDE SEQUENCE</scope>
    <source>
        <strain evidence="6">CIRM-BRFM 674</strain>
    </source>
</reference>
<feature type="domain" description="Protein kinase" evidence="5">
    <location>
        <begin position="21"/>
        <end position="481"/>
    </location>
</feature>
<evidence type="ECO:0000313" key="7">
    <source>
        <dbReference type="Proteomes" id="UP000807469"/>
    </source>
</evidence>
<dbReference type="SMART" id="SM00220">
    <property type="entry name" value="S_TKc"/>
    <property type="match status" value="1"/>
</dbReference>
<keyword evidence="6" id="KW-0808">Transferase</keyword>
<feature type="region of interest" description="Disordered" evidence="4">
    <location>
        <begin position="124"/>
        <end position="145"/>
    </location>
</feature>
<keyword evidence="2" id="KW-0547">Nucleotide-binding</keyword>
<dbReference type="InterPro" id="IPR000719">
    <property type="entry name" value="Prot_kinase_dom"/>
</dbReference>
<evidence type="ECO:0000259" key="5">
    <source>
        <dbReference type="PROSITE" id="PS50011"/>
    </source>
</evidence>
<feature type="compositionally biased region" description="Low complexity" evidence="4">
    <location>
        <begin position="433"/>
        <end position="445"/>
    </location>
</feature>
<dbReference type="EMBL" id="MU155213">
    <property type="protein sequence ID" value="KAF9479406.1"/>
    <property type="molecule type" value="Genomic_DNA"/>
</dbReference>
<protein>
    <submittedName>
        <fullName evidence="6">Kinase-like protein</fullName>
    </submittedName>
</protein>
<sequence length="559" mass="62165">MNTRPSFQTKTDVIRILGTPISHYDIIQEGPFATVGRTWTTIENGVPEWIVVKSATTLRKFAREPHDIVKELRLLSSMIHPNIVYLLGSFRDDEQSLLSIYMPYLPTCLTSLLTSPYFSPNAFPPIHTPSTPTSRHHRTSTGSRPSKIRPELQAVKFALLARSIFAQTLEALAYLHDPELSVAHRDIKPENIMLTKDGCVKLIDFGVAWKENENEMEKSQDLWPEYKGKLYFEVSTKAYRAPELLFGSRHYDHLALDLWSVGVTFAEFFTSLRLESDEEDEEEDDDDDPVSEAGESAIPPFIIPRYLRIGYPGAQWKRDTLFDGQRGEIGLAWSIFKILGTPNRKNWPDFESLPGASSVVFKVVPGVPLRPLLANLSPSATVCSSELDLSHFPPQPPKSSAEAEAEKDKDVAPPVKDSTSGSSNVDEKEKDVTSISSSSTSSVESDCQKEMPSLLDLIHRFLVYPAGSRLRAEDALRHPWFAERLGGKDSEQSDPDDKGKKGEEGPDPAAPLLLLPPGYALQRGTPVLKDISSFEWCGWTLGDLVDDVVGDQRGGNNSA</sequence>
<dbReference type="InterPro" id="IPR011009">
    <property type="entry name" value="Kinase-like_dom_sf"/>
</dbReference>
<dbReference type="Gene3D" id="3.30.200.20">
    <property type="entry name" value="Phosphorylase Kinase, domain 1"/>
    <property type="match status" value="1"/>
</dbReference>
<keyword evidence="3" id="KW-0067">ATP-binding</keyword>
<feature type="compositionally biased region" description="Basic and acidic residues" evidence="4">
    <location>
        <begin position="483"/>
        <end position="504"/>
    </location>
</feature>
<keyword evidence="7" id="KW-1185">Reference proteome</keyword>
<keyword evidence="1" id="KW-0723">Serine/threonine-protein kinase</keyword>
<dbReference type="InterPro" id="IPR050117">
    <property type="entry name" value="MAPK"/>
</dbReference>
<proteinExistence type="predicted"/>
<dbReference type="Proteomes" id="UP000807469">
    <property type="component" value="Unassembled WGS sequence"/>
</dbReference>
<feature type="compositionally biased region" description="Acidic residues" evidence="4">
    <location>
        <begin position="276"/>
        <end position="290"/>
    </location>
</feature>
<dbReference type="PROSITE" id="PS00108">
    <property type="entry name" value="PROTEIN_KINASE_ST"/>
    <property type="match status" value="1"/>
</dbReference>
<feature type="region of interest" description="Disordered" evidence="4">
    <location>
        <begin position="275"/>
        <end position="295"/>
    </location>
</feature>
<keyword evidence="6" id="KW-0418">Kinase</keyword>
<dbReference type="InterPro" id="IPR008271">
    <property type="entry name" value="Ser/Thr_kinase_AS"/>
</dbReference>
<evidence type="ECO:0000256" key="3">
    <source>
        <dbReference type="ARBA" id="ARBA00022840"/>
    </source>
</evidence>
<dbReference type="GO" id="GO:0004674">
    <property type="term" value="F:protein serine/threonine kinase activity"/>
    <property type="evidence" value="ECO:0007669"/>
    <property type="project" value="UniProtKB-KW"/>
</dbReference>
<name>A0A9P6CTI0_9AGAR</name>
<organism evidence="6 7">
    <name type="scientific">Pholiota conissans</name>
    <dbReference type="NCBI Taxonomy" id="109636"/>
    <lineage>
        <taxon>Eukaryota</taxon>
        <taxon>Fungi</taxon>
        <taxon>Dikarya</taxon>
        <taxon>Basidiomycota</taxon>
        <taxon>Agaricomycotina</taxon>
        <taxon>Agaricomycetes</taxon>
        <taxon>Agaricomycetidae</taxon>
        <taxon>Agaricales</taxon>
        <taxon>Agaricineae</taxon>
        <taxon>Strophariaceae</taxon>
        <taxon>Pholiota</taxon>
    </lineage>
</organism>
<dbReference type="GO" id="GO:0005524">
    <property type="term" value="F:ATP binding"/>
    <property type="evidence" value="ECO:0007669"/>
    <property type="project" value="UniProtKB-KW"/>
</dbReference>
<feature type="region of interest" description="Disordered" evidence="4">
    <location>
        <begin position="386"/>
        <end position="446"/>
    </location>
</feature>
<feature type="region of interest" description="Disordered" evidence="4">
    <location>
        <begin position="483"/>
        <end position="512"/>
    </location>
</feature>
<dbReference type="PANTHER" id="PTHR24055">
    <property type="entry name" value="MITOGEN-ACTIVATED PROTEIN KINASE"/>
    <property type="match status" value="1"/>
</dbReference>
<dbReference type="AlphaFoldDB" id="A0A9P6CTI0"/>
<dbReference type="Pfam" id="PF00069">
    <property type="entry name" value="Pkinase"/>
    <property type="match status" value="1"/>
</dbReference>
<dbReference type="Gene3D" id="1.10.510.10">
    <property type="entry name" value="Transferase(Phosphotransferase) domain 1"/>
    <property type="match status" value="1"/>
</dbReference>
<evidence type="ECO:0000256" key="1">
    <source>
        <dbReference type="ARBA" id="ARBA00022527"/>
    </source>
</evidence>
<dbReference type="PROSITE" id="PS50011">
    <property type="entry name" value="PROTEIN_KINASE_DOM"/>
    <property type="match status" value="1"/>
</dbReference>
<dbReference type="OrthoDB" id="413582at2759"/>